<reference evidence="2" key="1">
    <citation type="submission" date="2016-11" db="EMBL/GenBank/DDBJ databases">
        <authorList>
            <person name="Varghese N."/>
            <person name="Submissions S."/>
        </authorList>
    </citation>
    <scope>NUCLEOTIDE SEQUENCE [LARGE SCALE GENOMIC DNA]</scope>
    <source>
        <strain evidence="2">DSM 18569</strain>
    </source>
</reference>
<accession>A0A1M6YGT5</accession>
<gene>
    <name evidence="1" type="ORF">SAMN02746009_02249</name>
</gene>
<evidence type="ECO:0008006" key="3">
    <source>
        <dbReference type="Google" id="ProtNLM"/>
    </source>
</evidence>
<keyword evidence="2" id="KW-1185">Reference proteome</keyword>
<evidence type="ECO:0000313" key="2">
    <source>
        <dbReference type="Proteomes" id="UP000183947"/>
    </source>
</evidence>
<evidence type="ECO:0000313" key="1">
    <source>
        <dbReference type="EMBL" id="SHL17477.1"/>
    </source>
</evidence>
<dbReference type="RefSeq" id="WP_073284685.1">
    <property type="nucleotide sequence ID" value="NZ_FRAS01000011.1"/>
</dbReference>
<dbReference type="Proteomes" id="UP000183947">
    <property type="component" value="Unassembled WGS sequence"/>
</dbReference>
<dbReference type="AlphaFoldDB" id="A0A1M6YGT5"/>
<name>A0A1M6YGT5_9BACT</name>
<dbReference type="EMBL" id="FRAS01000011">
    <property type="protein sequence ID" value="SHL17477.1"/>
    <property type="molecule type" value="Genomic_DNA"/>
</dbReference>
<organism evidence="1 2">
    <name type="scientific">Hymenobacter psychrotolerans DSM 18569</name>
    <dbReference type="NCBI Taxonomy" id="1121959"/>
    <lineage>
        <taxon>Bacteria</taxon>
        <taxon>Pseudomonadati</taxon>
        <taxon>Bacteroidota</taxon>
        <taxon>Cytophagia</taxon>
        <taxon>Cytophagales</taxon>
        <taxon>Hymenobacteraceae</taxon>
        <taxon>Hymenobacter</taxon>
    </lineage>
</organism>
<dbReference type="OrthoDB" id="886875at2"/>
<proteinExistence type="predicted"/>
<dbReference type="Gene3D" id="6.10.250.330">
    <property type="match status" value="1"/>
</dbReference>
<protein>
    <recommendedName>
        <fullName evidence="3">Antitoxin YefM</fullName>
    </recommendedName>
</protein>
<sequence>MKITLEVPDNKAAFMMELLQSLPFVKATPARRKAKPQDETEYLLSSPANAKALMEAIQRVDAGQVVEHGLIEP</sequence>
<dbReference type="STRING" id="1121959.SAMN02746009_02249"/>